<feature type="domain" description="WW" evidence="5">
    <location>
        <begin position="157"/>
        <end position="190"/>
    </location>
</feature>
<comment type="caution">
    <text evidence="6">The sequence shown here is derived from an EMBL/GenBank/DDBJ whole genome shotgun (WGS) entry which is preliminary data.</text>
</comment>
<evidence type="ECO:0000256" key="2">
    <source>
        <dbReference type="ARBA" id="ARBA00023043"/>
    </source>
</evidence>
<dbReference type="InterPro" id="IPR001202">
    <property type="entry name" value="WW_dom"/>
</dbReference>
<dbReference type="Pfam" id="PF00397">
    <property type="entry name" value="WW"/>
    <property type="match status" value="1"/>
</dbReference>
<dbReference type="Gene3D" id="2.20.70.10">
    <property type="match status" value="1"/>
</dbReference>
<dbReference type="SMART" id="SM00248">
    <property type="entry name" value="ANK"/>
    <property type="match status" value="2"/>
</dbReference>
<protein>
    <recommendedName>
        <fullName evidence="5">WW domain-containing protein</fullName>
    </recommendedName>
</protein>
<keyword evidence="7" id="KW-1185">Reference proteome</keyword>
<dbReference type="GO" id="GO:0085020">
    <property type="term" value="P:protein K6-linked ubiquitination"/>
    <property type="evidence" value="ECO:0007669"/>
    <property type="project" value="TreeGrafter"/>
</dbReference>
<keyword evidence="2 3" id="KW-0040">ANK repeat</keyword>
<evidence type="ECO:0000259" key="5">
    <source>
        <dbReference type="PROSITE" id="PS50020"/>
    </source>
</evidence>
<dbReference type="CDD" id="cd00201">
    <property type="entry name" value="WW"/>
    <property type="match status" value="2"/>
</dbReference>
<dbReference type="Pfam" id="PF12796">
    <property type="entry name" value="Ank_2"/>
    <property type="match status" value="1"/>
</dbReference>
<feature type="region of interest" description="Disordered" evidence="4">
    <location>
        <begin position="323"/>
        <end position="346"/>
    </location>
</feature>
<evidence type="ECO:0000313" key="7">
    <source>
        <dbReference type="Proteomes" id="UP001054857"/>
    </source>
</evidence>
<dbReference type="PROSITE" id="PS50088">
    <property type="entry name" value="ANK_REPEAT"/>
    <property type="match status" value="1"/>
</dbReference>
<feature type="repeat" description="ANK" evidence="3">
    <location>
        <begin position="95"/>
        <end position="127"/>
    </location>
</feature>
<feature type="domain" description="WW" evidence="5">
    <location>
        <begin position="284"/>
        <end position="318"/>
    </location>
</feature>
<feature type="non-terminal residue" evidence="6">
    <location>
        <position position="1"/>
    </location>
</feature>
<dbReference type="PROSITE" id="PS50020">
    <property type="entry name" value="WW_DOMAIN_2"/>
    <property type="match status" value="2"/>
</dbReference>
<dbReference type="InterPro" id="IPR036770">
    <property type="entry name" value="Ankyrin_rpt-contain_sf"/>
</dbReference>
<dbReference type="InterPro" id="IPR002110">
    <property type="entry name" value="Ankyrin_rpt"/>
</dbReference>
<name>A0AAD3DY10_9CHLO</name>
<evidence type="ECO:0000256" key="1">
    <source>
        <dbReference type="ARBA" id="ARBA00022737"/>
    </source>
</evidence>
<accession>A0AAD3DY10</accession>
<dbReference type="EMBL" id="BMAR01000035">
    <property type="protein sequence ID" value="GFR50115.1"/>
    <property type="molecule type" value="Genomic_DNA"/>
</dbReference>
<evidence type="ECO:0000256" key="4">
    <source>
        <dbReference type="SAM" id="MobiDB-lite"/>
    </source>
</evidence>
<reference evidence="6 7" key="1">
    <citation type="journal article" date="2021" name="Sci. Rep.">
        <title>Genome sequencing of the multicellular alga Astrephomene provides insights into convergent evolution of germ-soma differentiation.</title>
        <authorList>
            <person name="Yamashita S."/>
            <person name="Yamamoto K."/>
            <person name="Matsuzaki R."/>
            <person name="Suzuki S."/>
            <person name="Yamaguchi H."/>
            <person name="Hirooka S."/>
            <person name="Minakuchi Y."/>
            <person name="Miyagishima S."/>
            <person name="Kawachi M."/>
            <person name="Toyoda A."/>
            <person name="Nozaki H."/>
        </authorList>
    </citation>
    <scope>NUCLEOTIDE SEQUENCE [LARGE SCALE GENOMIC DNA]</scope>
    <source>
        <strain evidence="6 7">NIES-4017</strain>
    </source>
</reference>
<proteinExistence type="predicted"/>
<evidence type="ECO:0000313" key="6">
    <source>
        <dbReference type="EMBL" id="GFR50115.1"/>
    </source>
</evidence>
<dbReference type="SUPFAM" id="SSF48403">
    <property type="entry name" value="Ankyrin repeat"/>
    <property type="match status" value="1"/>
</dbReference>
<dbReference type="SUPFAM" id="SSF51045">
    <property type="entry name" value="WW domain"/>
    <property type="match status" value="2"/>
</dbReference>
<sequence length="364" mass="39657">MPRTMARVALPFLIATTCSLLFIVLASRTDSLLAAIKQKNYTALLEELSAEDLDVNNPTSSHRLPMLEAVRSDNEFAVKALLDLGALANSHEPMSGQTPLHVAFSLNFVTIALTLLEHGADPHATNQAGDPARQLASSPETAELLSRHEAEGAMAFESAPGSWLRAVDEEGDPYFWSPSTGETRWSAPPSCSWHRITVQGKPIRFINQVTGQQVTSLPPALAWALVAAEEEGSSPHWFNWAAGLSSLSPPAELPADMLEELQAAGSAGGMWLHSASGELSYSDPAYSTAWRELRDEATGEPYYFNVESGEAVWETPEELAWERVDGGEEGQQEEGQQEEGRRRSSGYYYNRLSGEARWEAPATG</sequence>
<dbReference type="SMART" id="SM00456">
    <property type="entry name" value="WW"/>
    <property type="match status" value="3"/>
</dbReference>
<dbReference type="PANTHER" id="PTHR24171">
    <property type="entry name" value="ANKYRIN REPEAT DOMAIN-CONTAINING PROTEIN 39-RELATED"/>
    <property type="match status" value="1"/>
</dbReference>
<dbReference type="PANTHER" id="PTHR24171:SF8">
    <property type="entry name" value="BRCA1-ASSOCIATED RING DOMAIN PROTEIN 1"/>
    <property type="match status" value="1"/>
</dbReference>
<evidence type="ECO:0000256" key="3">
    <source>
        <dbReference type="PROSITE-ProRule" id="PRU00023"/>
    </source>
</evidence>
<gene>
    <name evidence="6" type="ORF">Agub_g12265</name>
</gene>
<dbReference type="GO" id="GO:0004842">
    <property type="term" value="F:ubiquitin-protein transferase activity"/>
    <property type="evidence" value="ECO:0007669"/>
    <property type="project" value="TreeGrafter"/>
</dbReference>
<feature type="compositionally biased region" description="Acidic residues" evidence="4">
    <location>
        <begin position="327"/>
        <end position="337"/>
    </location>
</feature>
<dbReference type="InterPro" id="IPR036020">
    <property type="entry name" value="WW_dom_sf"/>
</dbReference>
<dbReference type="PROSITE" id="PS50297">
    <property type="entry name" value="ANK_REP_REGION"/>
    <property type="match status" value="1"/>
</dbReference>
<organism evidence="6 7">
    <name type="scientific">Astrephomene gubernaculifera</name>
    <dbReference type="NCBI Taxonomy" id="47775"/>
    <lineage>
        <taxon>Eukaryota</taxon>
        <taxon>Viridiplantae</taxon>
        <taxon>Chlorophyta</taxon>
        <taxon>core chlorophytes</taxon>
        <taxon>Chlorophyceae</taxon>
        <taxon>CS clade</taxon>
        <taxon>Chlamydomonadales</taxon>
        <taxon>Astrephomenaceae</taxon>
        <taxon>Astrephomene</taxon>
    </lineage>
</organism>
<dbReference type="Gene3D" id="1.25.40.20">
    <property type="entry name" value="Ankyrin repeat-containing domain"/>
    <property type="match status" value="1"/>
</dbReference>
<dbReference type="AlphaFoldDB" id="A0AAD3DY10"/>
<dbReference type="Proteomes" id="UP001054857">
    <property type="component" value="Unassembled WGS sequence"/>
</dbReference>
<keyword evidence="1" id="KW-0677">Repeat</keyword>